<dbReference type="FunFam" id="3.40.50.300:FF:000158">
    <property type="entry name" value="Site-determining protein"/>
    <property type="match status" value="1"/>
</dbReference>
<dbReference type="PANTHER" id="PTHR43384">
    <property type="entry name" value="SEPTUM SITE-DETERMINING PROTEIN MIND HOMOLOG, CHLOROPLASTIC-RELATED"/>
    <property type="match status" value="1"/>
</dbReference>
<dbReference type="GO" id="GO:0009898">
    <property type="term" value="C:cytoplasmic side of plasma membrane"/>
    <property type="evidence" value="ECO:0007669"/>
    <property type="project" value="TreeGrafter"/>
</dbReference>
<keyword evidence="1" id="KW-0547">Nucleotide-binding</keyword>
<dbReference type="EMBL" id="RBSQ01001262">
    <property type="protein sequence ID" value="RMS46123.1"/>
    <property type="molecule type" value="Genomic_DNA"/>
</dbReference>
<dbReference type="InterPro" id="IPR034904">
    <property type="entry name" value="FSCA_dom_sf"/>
</dbReference>
<dbReference type="GO" id="GO:0051782">
    <property type="term" value="P:negative regulation of cell division"/>
    <property type="evidence" value="ECO:0007669"/>
    <property type="project" value="TreeGrafter"/>
</dbReference>
<dbReference type="CDD" id="cd02038">
    <property type="entry name" value="FlhG-like"/>
    <property type="match status" value="1"/>
</dbReference>
<evidence type="ECO:0000313" key="4">
    <source>
        <dbReference type="EMBL" id="RMS46123.1"/>
    </source>
</evidence>
<evidence type="ECO:0000256" key="1">
    <source>
        <dbReference type="ARBA" id="ARBA00022741"/>
    </source>
</evidence>
<accession>A0A3M5DAA9</accession>
<dbReference type="InterPro" id="IPR002744">
    <property type="entry name" value="MIP18-like"/>
</dbReference>
<evidence type="ECO:0000313" key="5">
    <source>
        <dbReference type="Proteomes" id="UP000270834"/>
    </source>
</evidence>
<evidence type="ECO:0000259" key="3">
    <source>
        <dbReference type="Pfam" id="PF01883"/>
    </source>
</evidence>
<dbReference type="Gene3D" id="3.30.300.130">
    <property type="entry name" value="Fe-S cluster assembly (FSCA)"/>
    <property type="match status" value="1"/>
</dbReference>
<dbReference type="Proteomes" id="UP000270834">
    <property type="component" value="Unassembled WGS sequence"/>
</dbReference>
<dbReference type="GO" id="GO:0005829">
    <property type="term" value="C:cytosol"/>
    <property type="evidence" value="ECO:0007669"/>
    <property type="project" value="TreeGrafter"/>
</dbReference>
<feature type="domain" description="MIP18 family-like" evidence="3">
    <location>
        <begin position="6"/>
        <end position="77"/>
    </location>
</feature>
<gene>
    <name evidence="4" type="ORF">ALP65_02230</name>
</gene>
<dbReference type="InterPro" id="IPR033875">
    <property type="entry name" value="FlhG"/>
</dbReference>
<sequence length="369" mass="39843">MSAITRQTVEATLRQYQDPYLNQDPVSAGCLREVEIQGDRVRVRLELGYAAGLFRNGLAQTLQMALEALDGVARAEVRVDCVIQPHKAQPQVEVMGNVKNIVAVASGKGGVGKTNVSVNLALALADLGRRVMLLDADLGLANVDVLLGLTPKRTLADVIEGRCELRDVLLLGPGGVRIVPAASGTQSMVHLSPMQHAGLIQAFSDISDNLDVLVVDTAAGIGDSVVSFVRAAQEVLLVVCDEPTSITDAYALIKLLNRDHGMTRFRVLANMAHSPQEGRNLFAKLTKVTDRFLDVALQYVGVIPYDESVRKAVQKQRAVYEAFPRSKASLAFKAVAQKVDSWPLPANPRGHLEFFVERLVQHPATGSAV</sequence>
<dbReference type="InterPro" id="IPR033756">
    <property type="entry name" value="YlxH/NBP35"/>
</dbReference>
<dbReference type="AlphaFoldDB" id="A0A3M5DAA9"/>
<evidence type="ECO:0000256" key="2">
    <source>
        <dbReference type="ARBA" id="ARBA00022840"/>
    </source>
</evidence>
<dbReference type="SUPFAM" id="SSF117916">
    <property type="entry name" value="Fe-S cluster assembly (FSCA) domain-like"/>
    <property type="match status" value="1"/>
</dbReference>
<organism evidence="4 5">
    <name type="scientific">Pseudomonas aeruginosa</name>
    <dbReference type="NCBI Taxonomy" id="287"/>
    <lineage>
        <taxon>Bacteria</taxon>
        <taxon>Pseudomonadati</taxon>
        <taxon>Pseudomonadota</taxon>
        <taxon>Gammaproteobacteria</taxon>
        <taxon>Pseudomonadales</taxon>
        <taxon>Pseudomonadaceae</taxon>
        <taxon>Pseudomonas</taxon>
    </lineage>
</organism>
<dbReference type="GO" id="GO:0016887">
    <property type="term" value="F:ATP hydrolysis activity"/>
    <property type="evidence" value="ECO:0007669"/>
    <property type="project" value="TreeGrafter"/>
</dbReference>
<dbReference type="Pfam" id="PF01883">
    <property type="entry name" value="FeS_assembly_P"/>
    <property type="match status" value="1"/>
</dbReference>
<dbReference type="InterPro" id="IPR027417">
    <property type="entry name" value="P-loop_NTPase"/>
</dbReference>
<dbReference type="Gene3D" id="3.40.50.300">
    <property type="entry name" value="P-loop containing nucleotide triphosphate hydrolases"/>
    <property type="match status" value="1"/>
</dbReference>
<protein>
    <recommendedName>
        <fullName evidence="3">MIP18 family-like domain-containing protein</fullName>
    </recommendedName>
</protein>
<proteinExistence type="predicted"/>
<keyword evidence="2" id="KW-0067">ATP-binding</keyword>
<dbReference type="Pfam" id="PF10609">
    <property type="entry name" value="ParA"/>
    <property type="match status" value="1"/>
</dbReference>
<name>A0A3M5DAA9_PSEAI</name>
<dbReference type="PANTHER" id="PTHR43384:SF4">
    <property type="entry name" value="CELLULOSE BIOSYNTHESIS PROTEIN BCSQ-RELATED"/>
    <property type="match status" value="1"/>
</dbReference>
<comment type="caution">
    <text evidence="4">The sequence shown here is derived from an EMBL/GenBank/DDBJ whole genome shotgun (WGS) entry which is preliminary data.</text>
</comment>
<dbReference type="GO" id="GO:0005524">
    <property type="term" value="F:ATP binding"/>
    <property type="evidence" value="ECO:0007669"/>
    <property type="project" value="UniProtKB-KW"/>
</dbReference>
<dbReference type="InterPro" id="IPR050625">
    <property type="entry name" value="ParA/MinD_ATPase"/>
</dbReference>
<reference evidence="4 5" key="1">
    <citation type="submission" date="2018-08" db="EMBL/GenBank/DDBJ databases">
        <title>Recombination of ecologically and evolutionarily significant loci maintains genetic cohesion in the Pseudomonas syringae species complex.</title>
        <authorList>
            <person name="Dillon M."/>
            <person name="Thakur S."/>
            <person name="Almeida R.N.D."/>
            <person name="Weir B.S."/>
            <person name="Guttman D.S."/>
        </authorList>
    </citation>
    <scope>NUCLEOTIDE SEQUENCE [LARGE SCALE GENOMIC DNA]</scope>
    <source>
        <strain evidence="4 5">ICMP 7846</strain>
    </source>
</reference>
<dbReference type="SUPFAM" id="SSF52540">
    <property type="entry name" value="P-loop containing nucleoside triphosphate hydrolases"/>
    <property type="match status" value="1"/>
</dbReference>